<evidence type="ECO:0000313" key="15">
    <source>
        <dbReference type="Proteomes" id="UP001484535"/>
    </source>
</evidence>
<evidence type="ECO:0000256" key="10">
    <source>
        <dbReference type="ARBA" id="ARBA00023004"/>
    </source>
</evidence>
<keyword evidence="8" id="KW-0634">PQQ</keyword>
<dbReference type="InterPro" id="IPR011047">
    <property type="entry name" value="Quinoprotein_ADH-like_sf"/>
</dbReference>
<name>A0ABV0CYL7_9SPHN</name>
<dbReference type="PANTHER" id="PTHR32303">
    <property type="entry name" value="QUINOPROTEIN ALCOHOL DEHYDROGENASE (CYTOCHROME C)"/>
    <property type="match status" value="1"/>
</dbReference>
<dbReference type="Pfam" id="PF01011">
    <property type="entry name" value="PQQ"/>
    <property type="match status" value="2"/>
</dbReference>
<dbReference type="GO" id="GO:0016491">
    <property type="term" value="F:oxidoreductase activity"/>
    <property type="evidence" value="ECO:0007669"/>
    <property type="project" value="UniProtKB-KW"/>
</dbReference>
<proteinExistence type="inferred from homology"/>
<organism evidence="14 15">
    <name type="scientific">Aurantiacibacter flavus</name>
    <dbReference type="NCBI Taxonomy" id="3145232"/>
    <lineage>
        <taxon>Bacteria</taxon>
        <taxon>Pseudomonadati</taxon>
        <taxon>Pseudomonadota</taxon>
        <taxon>Alphaproteobacteria</taxon>
        <taxon>Sphingomonadales</taxon>
        <taxon>Erythrobacteraceae</taxon>
        <taxon>Aurantiacibacter</taxon>
    </lineage>
</organism>
<evidence type="ECO:0000256" key="5">
    <source>
        <dbReference type="ARBA" id="ARBA00022723"/>
    </source>
</evidence>
<dbReference type="InterPro" id="IPR009056">
    <property type="entry name" value="Cyt_c-like_dom"/>
</dbReference>
<dbReference type="Gene3D" id="2.140.10.10">
    <property type="entry name" value="Quinoprotein alcohol dehydrogenase-like superfamily"/>
    <property type="match status" value="1"/>
</dbReference>
<feature type="domain" description="Cytochrome c" evidence="13">
    <location>
        <begin position="680"/>
        <end position="756"/>
    </location>
</feature>
<evidence type="ECO:0000313" key="14">
    <source>
        <dbReference type="EMBL" id="MEN7537797.1"/>
    </source>
</evidence>
<dbReference type="PROSITE" id="PS51007">
    <property type="entry name" value="CYTC"/>
    <property type="match status" value="1"/>
</dbReference>
<comment type="caution">
    <text evidence="14">The sequence shown here is derived from an EMBL/GenBank/DDBJ whole genome shotgun (WGS) entry which is preliminary data.</text>
</comment>
<dbReference type="Pfam" id="PF13442">
    <property type="entry name" value="Cytochrome_CBB3"/>
    <property type="match status" value="1"/>
</dbReference>
<evidence type="ECO:0000256" key="12">
    <source>
        <dbReference type="PROSITE-ProRule" id="PRU00433"/>
    </source>
</evidence>
<dbReference type="SUPFAM" id="SSF50998">
    <property type="entry name" value="Quinoprotein alcohol dehydrogenase-like"/>
    <property type="match status" value="1"/>
</dbReference>
<comment type="similarity">
    <text evidence="3">Belongs to the bacterial PQQ dehydrogenase family.</text>
</comment>
<keyword evidence="4 12" id="KW-0349">Heme</keyword>
<dbReference type="NCBIfam" id="TIGR03075">
    <property type="entry name" value="PQQ_enz_alc_DH"/>
    <property type="match status" value="1"/>
</dbReference>
<dbReference type="EMBL" id="JBDLBR010000003">
    <property type="protein sequence ID" value="MEN7537797.1"/>
    <property type="molecule type" value="Genomic_DNA"/>
</dbReference>
<dbReference type="EC" id="1.1.2.-" evidence="14"/>
<dbReference type="SMART" id="SM00564">
    <property type="entry name" value="PQQ"/>
    <property type="match status" value="5"/>
</dbReference>
<dbReference type="InterPro" id="IPR017512">
    <property type="entry name" value="PQQ_MeOH/EtOH_DH"/>
</dbReference>
<dbReference type="InterPro" id="IPR018391">
    <property type="entry name" value="PQQ_b-propeller_rpt"/>
</dbReference>
<reference evidence="14 15" key="1">
    <citation type="submission" date="2024-05" db="EMBL/GenBank/DDBJ databases">
        <authorList>
            <person name="Park S."/>
        </authorList>
    </citation>
    <scope>NUCLEOTIDE SEQUENCE [LARGE SCALE GENOMIC DNA]</scope>
    <source>
        <strain evidence="14 15">DGU5</strain>
    </source>
</reference>
<keyword evidence="10 12" id="KW-0408">Iron</keyword>
<evidence type="ECO:0000256" key="9">
    <source>
        <dbReference type="ARBA" id="ARBA00023002"/>
    </source>
</evidence>
<protein>
    <submittedName>
        <fullName evidence="14">PQQ-dependent dehydrogenase, methanol/ethanol family</fullName>
        <ecNumber evidence="14">1.1.2.-</ecNumber>
    </submittedName>
</protein>
<sequence>MIRRVLKALIAPPVHGRGSETRRRAATPSRSGVGLKRLIQRLKPTPALSRTREGSVVALFAAALALAACSDSAPQVDTSVYGAGDNWDNPGGDWAESHFSRLGDISQENVGELGLAWEYDLGTERVQESTPVVIDGVMYASGNLGRVYALDAATGAEKWTFTPEMDMQIARSACCDWANRGLAVADGKVITAALDGQLYVLDMETGAVVWNVDTFVDKDRGYTITGAPEVAGDIVVIGNAGAEYDTRGYVTAYRISDGSEAWRFWTIPHDPAEGPQESPELEAAVTTWSEDTRWDIGGGGTAWDAITYDPEFDQVIVGTGNGGPYPQAIRSPGGGDNLYLNSLVAIDRKTGAMKWHFQETPQDNWDLTATQPMVLAQMDVNGASRPVILHTPKNGFFFVVDRESGKPLAANAIVRTSWADGWNLETGKPNFTLETSDYSQGPKIVYPASPGARNWYPAAFDPTRNTYFAHVLDMGNLMFLSGDPAEAVHEKNFLNAGAAIIFTSDLEAAAATLPPPMRAAIEAEPTWQWVKDNPFTSELRAMDPLTGKTKWAVPSAGWQDRQGVLATASGLVFHGSVTGKLTARDSETGEEVWSVDTGSSIMAAPMTYRVDGVQYVAVQTGWGGGGWGFLPGYAAAYRKGNANRLLVYKLGGGPTPQPADLPPLEPAPAPPEQYADATPEMLATGSALFTANCSICHSNQPRAPLPDLRRIAPNVHAGFEQVVLGGLFKMNGMPSFADRLDASQVKAIHAWLIDTQGKLRARELQLQAEGKPLDSRSLTILSSY</sequence>
<gene>
    <name evidence="14" type="ORF">ABDJ38_11490</name>
</gene>
<evidence type="ECO:0000256" key="6">
    <source>
        <dbReference type="ARBA" id="ARBA00022729"/>
    </source>
</evidence>
<dbReference type="Proteomes" id="UP001484535">
    <property type="component" value="Unassembled WGS sequence"/>
</dbReference>
<dbReference type="RefSeq" id="WP_346785239.1">
    <property type="nucleotide sequence ID" value="NZ_JBDLBR010000003.1"/>
</dbReference>
<evidence type="ECO:0000256" key="2">
    <source>
        <dbReference type="ARBA" id="ARBA00001931"/>
    </source>
</evidence>
<evidence type="ECO:0000256" key="3">
    <source>
        <dbReference type="ARBA" id="ARBA00008156"/>
    </source>
</evidence>
<keyword evidence="11" id="KW-1015">Disulfide bond</keyword>
<keyword evidence="5 12" id="KW-0479">Metal-binding</keyword>
<keyword evidence="15" id="KW-1185">Reference proteome</keyword>
<comment type="cofactor">
    <cofactor evidence="2">
        <name>pyrroloquinoline quinone</name>
        <dbReference type="ChEBI" id="CHEBI:58442"/>
    </cofactor>
</comment>
<evidence type="ECO:0000256" key="11">
    <source>
        <dbReference type="ARBA" id="ARBA00023157"/>
    </source>
</evidence>
<evidence type="ECO:0000256" key="1">
    <source>
        <dbReference type="ARBA" id="ARBA00001913"/>
    </source>
</evidence>
<keyword evidence="7" id="KW-0106">Calcium</keyword>
<comment type="cofactor">
    <cofactor evidence="1">
        <name>Ca(2+)</name>
        <dbReference type="ChEBI" id="CHEBI:29108"/>
    </cofactor>
</comment>
<keyword evidence="9 14" id="KW-0560">Oxidoreductase</keyword>
<dbReference type="InterPro" id="IPR002372">
    <property type="entry name" value="PQQ_rpt_dom"/>
</dbReference>
<evidence type="ECO:0000256" key="8">
    <source>
        <dbReference type="ARBA" id="ARBA00022891"/>
    </source>
</evidence>
<dbReference type="SUPFAM" id="SSF46626">
    <property type="entry name" value="Cytochrome c"/>
    <property type="match status" value="1"/>
</dbReference>
<evidence type="ECO:0000256" key="4">
    <source>
        <dbReference type="ARBA" id="ARBA00022617"/>
    </source>
</evidence>
<keyword evidence="6" id="KW-0732">Signal</keyword>
<evidence type="ECO:0000256" key="7">
    <source>
        <dbReference type="ARBA" id="ARBA00022837"/>
    </source>
</evidence>
<accession>A0ABV0CYL7</accession>
<dbReference type="Gene3D" id="1.10.760.10">
    <property type="entry name" value="Cytochrome c-like domain"/>
    <property type="match status" value="1"/>
</dbReference>
<dbReference type="InterPro" id="IPR036909">
    <property type="entry name" value="Cyt_c-like_dom_sf"/>
</dbReference>
<evidence type="ECO:0000259" key="13">
    <source>
        <dbReference type="PROSITE" id="PS51007"/>
    </source>
</evidence>